<dbReference type="RefSeq" id="WP_221029536.1">
    <property type="nucleotide sequence ID" value="NZ_CP139781.1"/>
</dbReference>
<sequence length="534" mass="58556">MREELASQTIKTIDTALKSGQVASMPELVRIIRALSKDEGSVSIHELADLINQDSTILTRVIAAANTFGYNPTNIEISTVTDAIHTVGFNRVRMLAMSLMLLDHAGRTNSSYEQRQMASISLTSGIVAQVMAEHAGVMNPETAFVCASLRNFGRLLLGTFMVHEFREALAAAEAGEGDAAFQRVFGLTPYALGYELLKSAHLPKPILNAVRQFEPPPGPDFPWSERILHQLATFSLTFSEMALDGDLPDSVFSQRQQDLIKKAGRDFPFLLERAPNILKEAEQKLGLLSAAAGSAAIGSVGRERLRHRSRATPISGKPELPDPVPPSYLPPGDAHAAPGINSPRGPGGAPLDSRDGPPAIRRRTAIEQALEALENAPHPTANPLPNALNAVWKTLRPQDLFFCGLDSSGRAFRILVGQGPLADRLGERTLFRRSERNAFFLCHERLINLSVQDIEDDRVFRHLPDWLKGADAPRSFLALPVHHQRLLQGILFVGWSTTRDSPFGNDELAPIQALFEVVAQHTNQRQSNRFRAVA</sequence>
<evidence type="ECO:0000313" key="3">
    <source>
        <dbReference type="EMBL" id="WRQ87050.1"/>
    </source>
</evidence>
<dbReference type="PANTHER" id="PTHR33525">
    <property type="match status" value="1"/>
</dbReference>
<evidence type="ECO:0000256" key="1">
    <source>
        <dbReference type="SAM" id="MobiDB-lite"/>
    </source>
</evidence>
<evidence type="ECO:0000313" key="4">
    <source>
        <dbReference type="Proteomes" id="UP000738431"/>
    </source>
</evidence>
<dbReference type="SUPFAM" id="SSF109604">
    <property type="entry name" value="HD-domain/PDEase-like"/>
    <property type="match status" value="1"/>
</dbReference>
<proteinExistence type="predicted"/>
<dbReference type="InterPro" id="IPR013976">
    <property type="entry name" value="HDOD"/>
</dbReference>
<evidence type="ECO:0000259" key="2">
    <source>
        <dbReference type="PROSITE" id="PS51833"/>
    </source>
</evidence>
<dbReference type="EMBL" id="CP139781">
    <property type="protein sequence ID" value="WRQ87050.1"/>
    <property type="molecule type" value="Genomic_DNA"/>
</dbReference>
<dbReference type="SUPFAM" id="SSF55781">
    <property type="entry name" value="GAF domain-like"/>
    <property type="match status" value="1"/>
</dbReference>
<organism evidence="3 4">
    <name type="scientific">Actomonas aquatica</name>
    <dbReference type="NCBI Taxonomy" id="2866162"/>
    <lineage>
        <taxon>Bacteria</taxon>
        <taxon>Pseudomonadati</taxon>
        <taxon>Verrucomicrobiota</taxon>
        <taxon>Opitutia</taxon>
        <taxon>Opitutales</taxon>
        <taxon>Opitutaceae</taxon>
        <taxon>Actomonas</taxon>
    </lineage>
</organism>
<feature type="domain" description="HDOD" evidence="2">
    <location>
        <begin position="22"/>
        <end position="216"/>
    </location>
</feature>
<keyword evidence="4" id="KW-1185">Reference proteome</keyword>
<dbReference type="PROSITE" id="PS51833">
    <property type="entry name" value="HDOD"/>
    <property type="match status" value="1"/>
</dbReference>
<dbReference type="InterPro" id="IPR052340">
    <property type="entry name" value="RNase_Y/CdgJ"/>
</dbReference>
<gene>
    <name evidence="3" type="ORF">K1X11_019725</name>
</gene>
<dbReference type="PANTHER" id="PTHR33525:SF3">
    <property type="entry name" value="RIBONUCLEASE Y"/>
    <property type="match status" value="1"/>
</dbReference>
<dbReference type="Proteomes" id="UP000738431">
    <property type="component" value="Chromosome"/>
</dbReference>
<dbReference type="Pfam" id="PF08668">
    <property type="entry name" value="HDOD"/>
    <property type="match status" value="1"/>
</dbReference>
<dbReference type="Gene3D" id="1.10.3210.10">
    <property type="entry name" value="Hypothetical protein af1432"/>
    <property type="match status" value="1"/>
</dbReference>
<name>A0ABZ1C6Q7_9BACT</name>
<reference evidence="3 4" key="2">
    <citation type="submission" date="2023-12" db="EMBL/GenBank/DDBJ databases">
        <title>Description of an unclassified Opitutus bacterium of Verrucomicrobiota.</title>
        <authorList>
            <person name="Zhang D.-F."/>
        </authorList>
    </citation>
    <scope>NUCLEOTIDE SEQUENCE [LARGE SCALE GENOMIC DNA]</scope>
    <source>
        <strain evidence="3 4">WL0086</strain>
    </source>
</reference>
<accession>A0ABZ1C6Q7</accession>
<protein>
    <submittedName>
        <fullName evidence="3">HDOD domain-containing protein</fullName>
    </submittedName>
</protein>
<feature type="region of interest" description="Disordered" evidence="1">
    <location>
        <begin position="302"/>
        <end position="358"/>
    </location>
</feature>
<reference evidence="3 4" key="1">
    <citation type="submission" date="2021-08" db="EMBL/GenBank/DDBJ databases">
        <authorList>
            <person name="Zhang D."/>
            <person name="Zhang A."/>
            <person name="Wang L."/>
        </authorList>
    </citation>
    <scope>NUCLEOTIDE SEQUENCE [LARGE SCALE GENOMIC DNA]</scope>
    <source>
        <strain evidence="3 4">WL0086</strain>
    </source>
</reference>